<dbReference type="SUPFAM" id="SSF53448">
    <property type="entry name" value="Nucleotide-diphospho-sugar transferases"/>
    <property type="match status" value="1"/>
</dbReference>
<dbReference type="Proteomes" id="UP001530293">
    <property type="component" value="Unassembled WGS sequence"/>
</dbReference>
<comment type="caution">
    <text evidence="1">The sequence shown here is derived from an EMBL/GenBank/DDBJ whole genome shotgun (WGS) entry which is preliminary data.</text>
</comment>
<accession>A0ABD3N8Q3</accession>
<dbReference type="InterPro" id="IPR029044">
    <property type="entry name" value="Nucleotide-diphossugar_trans"/>
</dbReference>
<evidence type="ECO:0000313" key="2">
    <source>
        <dbReference type="Proteomes" id="UP001530293"/>
    </source>
</evidence>
<dbReference type="AlphaFoldDB" id="A0ABD3N8Q3"/>
<name>A0ABD3N8Q3_9STRA</name>
<proteinExistence type="predicted"/>
<organism evidence="1 2">
    <name type="scientific">Discostella pseudostelligera</name>
    <dbReference type="NCBI Taxonomy" id="259834"/>
    <lineage>
        <taxon>Eukaryota</taxon>
        <taxon>Sar</taxon>
        <taxon>Stramenopiles</taxon>
        <taxon>Ochrophyta</taxon>
        <taxon>Bacillariophyta</taxon>
        <taxon>Coscinodiscophyceae</taxon>
        <taxon>Thalassiosirophycidae</taxon>
        <taxon>Stephanodiscales</taxon>
        <taxon>Stephanodiscaceae</taxon>
        <taxon>Discostella</taxon>
    </lineage>
</organism>
<keyword evidence="2" id="KW-1185">Reference proteome</keyword>
<evidence type="ECO:0000313" key="1">
    <source>
        <dbReference type="EMBL" id="KAL3772019.1"/>
    </source>
</evidence>
<dbReference type="EMBL" id="JALLBG020000017">
    <property type="protein sequence ID" value="KAL3772019.1"/>
    <property type="molecule type" value="Genomic_DNA"/>
</dbReference>
<protein>
    <submittedName>
        <fullName evidence="1">Uncharacterized protein</fullName>
    </submittedName>
</protein>
<gene>
    <name evidence="1" type="ORF">ACHAWU_008041</name>
</gene>
<sequence>MMSTKPLGVRRQVGNAAEVMNKKSFIILVLILTFLFSIESLARGWSMAWNSLANTNSTTNTLTAKRFPRILLFITTHVSEEHFQFLERCWPFIVQNTKLVAMSDIFIFSAEANDRNASKAMLATVNELLVEADYNYTLEYKHNRTVTLVVSENPGYQEGANLALKEAALHDWFEGYDWVVRINPDVLIYNDTWILDIMKHDQNASVIFADCHDNPGAGGKHVHTDFMIFRPEVFPKEMYGNMTINGSHAETTSSVFFSQVLPNRNESYRWLPDTGNHGGICRVGHQKLWGSPVIHSHEFINSCPQPDRREENNTKL</sequence>
<reference evidence="1 2" key="1">
    <citation type="submission" date="2024-10" db="EMBL/GenBank/DDBJ databases">
        <title>Updated reference genomes for cyclostephanoid diatoms.</title>
        <authorList>
            <person name="Roberts W.R."/>
            <person name="Alverson A.J."/>
        </authorList>
    </citation>
    <scope>NUCLEOTIDE SEQUENCE [LARGE SCALE GENOMIC DNA]</scope>
    <source>
        <strain evidence="1 2">AJA232-27</strain>
    </source>
</reference>